<accession>A0A6A0AE97</accession>
<reference evidence="1 2" key="1">
    <citation type="submission" date="2020-02" db="EMBL/GenBank/DDBJ databases">
        <title>Draft genome sequence of Haematococcus lacustris strain NIES-144.</title>
        <authorList>
            <person name="Morimoto D."/>
            <person name="Nakagawa S."/>
            <person name="Yoshida T."/>
            <person name="Sawayama S."/>
        </authorList>
    </citation>
    <scope>NUCLEOTIDE SEQUENCE [LARGE SCALE GENOMIC DNA]</scope>
    <source>
        <strain evidence="1 2">NIES-144</strain>
    </source>
</reference>
<evidence type="ECO:0000313" key="2">
    <source>
        <dbReference type="Proteomes" id="UP000485058"/>
    </source>
</evidence>
<proteinExistence type="predicted"/>
<evidence type="ECO:0000313" key="1">
    <source>
        <dbReference type="EMBL" id="GFH30404.1"/>
    </source>
</evidence>
<comment type="caution">
    <text evidence="1">The sequence shown here is derived from an EMBL/GenBank/DDBJ whole genome shotgun (WGS) entry which is preliminary data.</text>
</comment>
<protein>
    <submittedName>
        <fullName evidence="1">Uncharacterized protein</fullName>
    </submittedName>
</protein>
<dbReference type="Proteomes" id="UP000485058">
    <property type="component" value="Unassembled WGS sequence"/>
</dbReference>
<keyword evidence="2" id="KW-1185">Reference proteome</keyword>
<dbReference type="AlphaFoldDB" id="A0A6A0AE97"/>
<name>A0A6A0AE97_HAELA</name>
<gene>
    <name evidence="1" type="ORF">HaLaN_29255</name>
</gene>
<feature type="non-terminal residue" evidence="1">
    <location>
        <position position="1"/>
    </location>
</feature>
<dbReference type="EMBL" id="BLLF01004882">
    <property type="protein sequence ID" value="GFH30404.1"/>
    <property type="molecule type" value="Genomic_DNA"/>
</dbReference>
<organism evidence="1 2">
    <name type="scientific">Haematococcus lacustris</name>
    <name type="common">Green alga</name>
    <name type="synonym">Haematococcus pluvialis</name>
    <dbReference type="NCBI Taxonomy" id="44745"/>
    <lineage>
        <taxon>Eukaryota</taxon>
        <taxon>Viridiplantae</taxon>
        <taxon>Chlorophyta</taxon>
        <taxon>core chlorophytes</taxon>
        <taxon>Chlorophyceae</taxon>
        <taxon>CS clade</taxon>
        <taxon>Chlamydomonadales</taxon>
        <taxon>Haematococcaceae</taxon>
        <taxon>Haematococcus</taxon>
    </lineage>
</organism>
<sequence>MLVPVTAGSKISVMRDRLSRK</sequence>